<organism evidence="1">
    <name type="scientific">marine metagenome</name>
    <dbReference type="NCBI Taxonomy" id="408172"/>
    <lineage>
        <taxon>unclassified sequences</taxon>
        <taxon>metagenomes</taxon>
        <taxon>ecological metagenomes</taxon>
    </lineage>
</organism>
<dbReference type="PANTHER" id="PTHR31793">
    <property type="entry name" value="4-HYDROXYBENZOYL-COA THIOESTERASE FAMILY MEMBER"/>
    <property type="match status" value="1"/>
</dbReference>
<dbReference type="PANTHER" id="PTHR31793:SF2">
    <property type="entry name" value="BLR1345 PROTEIN"/>
    <property type="match status" value="1"/>
</dbReference>
<name>A0A381U120_9ZZZZ</name>
<dbReference type="Pfam" id="PF13279">
    <property type="entry name" value="4HBT_2"/>
    <property type="match status" value="1"/>
</dbReference>
<dbReference type="EMBL" id="UINC01005531">
    <property type="protein sequence ID" value="SVA21915.1"/>
    <property type="molecule type" value="Genomic_DNA"/>
</dbReference>
<dbReference type="AlphaFoldDB" id="A0A381U120"/>
<dbReference type="GO" id="GO:0047617">
    <property type="term" value="F:fatty acyl-CoA hydrolase activity"/>
    <property type="evidence" value="ECO:0007669"/>
    <property type="project" value="TreeGrafter"/>
</dbReference>
<dbReference type="SUPFAM" id="SSF54637">
    <property type="entry name" value="Thioesterase/thiol ester dehydrase-isomerase"/>
    <property type="match status" value="1"/>
</dbReference>
<evidence type="ECO:0008006" key="2">
    <source>
        <dbReference type="Google" id="ProtNLM"/>
    </source>
</evidence>
<protein>
    <recommendedName>
        <fullName evidence="2">Thioesterase domain-containing protein</fullName>
    </recommendedName>
</protein>
<accession>A0A381U120</accession>
<sequence length="166" mass="18868">MGAFITDATSAPLKLSDQKVLPEWIDFNGHMNVAYYVVAFDHGVDGLANHLDIGPEGIDRRGTSTFTLEMHINYLKELNLGDPLRLTCQLLDFDAKRIHYFFHMYHAYEGYLAATCEQMLLHVDITERRSCPFPNNVQQALTELMALHRALPRPEQAGHAIGIRRT</sequence>
<dbReference type="Gene3D" id="3.10.129.10">
    <property type="entry name" value="Hotdog Thioesterase"/>
    <property type="match status" value="1"/>
</dbReference>
<dbReference type="InterPro" id="IPR029069">
    <property type="entry name" value="HotDog_dom_sf"/>
</dbReference>
<evidence type="ECO:0000313" key="1">
    <source>
        <dbReference type="EMBL" id="SVA21915.1"/>
    </source>
</evidence>
<gene>
    <name evidence="1" type="ORF">METZ01_LOCUS74769</name>
</gene>
<dbReference type="CDD" id="cd00586">
    <property type="entry name" value="4HBT"/>
    <property type="match status" value="1"/>
</dbReference>
<reference evidence="1" key="1">
    <citation type="submission" date="2018-05" db="EMBL/GenBank/DDBJ databases">
        <authorList>
            <person name="Lanie J.A."/>
            <person name="Ng W.-L."/>
            <person name="Kazmierczak K.M."/>
            <person name="Andrzejewski T.M."/>
            <person name="Davidsen T.M."/>
            <person name="Wayne K.J."/>
            <person name="Tettelin H."/>
            <person name="Glass J.I."/>
            <person name="Rusch D."/>
            <person name="Podicherti R."/>
            <person name="Tsui H.-C.T."/>
            <person name="Winkler M.E."/>
        </authorList>
    </citation>
    <scope>NUCLEOTIDE SEQUENCE</scope>
</reference>
<dbReference type="InterPro" id="IPR050563">
    <property type="entry name" value="4-hydroxybenzoyl-CoA_TE"/>
</dbReference>
<proteinExistence type="predicted"/>